<gene>
    <name evidence="2" type="ORF">PCOR1329_LOCUS56634</name>
</gene>
<comment type="caution">
    <text evidence="2">The sequence shown here is derived from an EMBL/GenBank/DDBJ whole genome shotgun (WGS) entry which is preliminary data.</text>
</comment>
<evidence type="ECO:0000313" key="3">
    <source>
        <dbReference type="Proteomes" id="UP001189429"/>
    </source>
</evidence>
<dbReference type="EMBL" id="CAUYUJ010016974">
    <property type="protein sequence ID" value="CAK0870564.1"/>
    <property type="molecule type" value="Genomic_DNA"/>
</dbReference>
<keyword evidence="3" id="KW-1185">Reference proteome</keyword>
<organism evidence="2 3">
    <name type="scientific">Prorocentrum cordatum</name>
    <dbReference type="NCBI Taxonomy" id="2364126"/>
    <lineage>
        <taxon>Eukaryota</taxon>
        <taxon>Sar</taxon>
        <taxon>Alveolata</taxon>
        <taxon>Dinophyceae</taxon>
        <taxon>Prorocentrales</taxon>
        <taxon>Prorocentraceae</taxon>
        <taxon>Prorocentrum</taxon>
    </lineage>
</organism>
<reference evidence="2" key="1">
    <citation type="submission" date="2023-10" db="EMBL/GenBank/DDBJ databases">
        <authorList>
            <person name="Chen Y."/>
            <person name="Shah S."/>
            <person name="Dougan E. K."/>
            <person name="Thang M."/>
            <person name="Chan C."/>
        </authorList>
    </citation>
    <scope>NUCLEOTIDE SEQUENCE [LARGE SCALE GENOMIC DNA]</scope>
</reference>
<sequence>MLGGKLGEDPTTFVDWRGRGLRVGGQCPRGLGGAQRRFAGTGVSSEVRAAEQPEDERDSRPRIDSDGAIVPAGDEAEPSTPLPPPREAPALADAPLGLSAAAPSGPHGIARARGGRGVGAQRAAAGGGPVTSAKTDRSLP</sequence>
<evidence type="ECO:0000313" key="2">
    <source>
        <dbReference type="EMBL" id="CAK0870564.1"/>
    </source>
</evidence>
<dbReference type="Proteomes" id="UP001189429">
    <property type="component" value="Unassembled WGS sequence"/>
</dbReference>
<evidence type="ECO:0000256" key="1">
    <source>
        <dbReference type="SAM" id="MobiDB-lite"/>
    </source>
</evidence>
<protein>
    <submittedName>
        <fullName evidence="2">Uncharacterized protein</fullName>
    </submittedName>
</protein>
<accession>A0ABN9VBX8</accession>
<feature type="region of interest" description="Disordered" evidence="1">
    <location>
        <begin position="1"/>
        <end position="140"/>
    </location>
</feature>
<proteinExistence type="predicted"/>
<name>A0ABN9VBX8_9DINO</name>